<gene>
    <name evidence="1" type="ORF">CRE_10242</name>
</gene>
<organism evidence="2">
    <name type="scientific">Caenorhabditis remanei</name>
    <name type="common">Caenorhabditis vulgaris</name>
    <dbReference type="NCBI Taxonomy" id="31234"/>
    <lineage>
        <taxon>Eukaryota</taxon>
        <taxon>Metazoa</taxon>
        <taxon>Ecdysozoa</taxon>
        <taxon>Nematoda</taxon>
        <taxon>Chromadorea</taxon>
        <taxon>Rhabditida</taxon>
        <taxon>Rhabditina</taxon>
        <taxon>Rhabditomorpha</taxon>
        <taxon>Rhabditoidea</taxon>
        <taxon>Rhabditidae</taxon>
        <taxon>Peloderinae</taxon>
        <taxon>Caenorhabditis</taxon>
    </lineage>
</organism>
<reference evidence="1" key="1">
    <citation type="submission" date="2007-07" db="EMBL/GenBank/DDBJ databases">
        <title>PCAP assembly of the Caenorhabditis remanei genome.</title>
        <authorList>
            <consortium name="The Caenorhabditis remanei Sequencing Consortium"/>
            <person name="Wilson R.K."/>
        </authorList>
    </citation>
    <scope>NUCLEOTIDE SEQUENCE [LARGE SCALE GENOMIC DNA]</scope>
    <source>
        <strain evidence="1">PB4641</strain>
    </source>
</reference>
<evidence type="ECO:0000313" key="2">
    <source>
        <dbReference type="Proteomes" id="UP000008281"/>
    </source>
</evidence>
<dbReference type="EMBL" id="DS268426">
    <property type="protein sequence ID" value="EFO93078.1"/>
    <property type="molecule type" value="Genomic_DNA"/>
</dbReference>
<dbReference type="AlphaFoldDB" id="E3M626"/>
<dbReference type="InParanoid" id="E3M626"/>
<evidence type="ECO:0000313" key="1">
    <source>
        <dbReference type="EMBL" id="EFO93078.1"/>
    </source>
</evidence>
<sequence length="114" mass="13010">MEFKVSSSTSRCSSPLSFHHLTAHRPIPLHHRSHSASTPTTISSITLSPSLSQLPPHQPHHNHHHFNHHHFHKTMTSALEKCTTSLSEIHRLLRGESFLKCFLWKCLVVMVLCL</sequence>
<protein>
    <submittedName>
        <fullName evidence="1">Uncharacterized protein</fullName>
    </submittedName>
</protein>
<proteinExistence type="predicted"/>
<dbReference type="eggNOG" id="ENOG502R9GS">
    <property type="taxonomic scope" value="Eukaryota"/>
</dbReference>
<dbReference type="HOGENOM" id="CLU_2123354_0_0_1"/>
<accession>E3M626</accession>
<dbReference type="Proteomes" id="UP000008281">
    <property type="component" value="Unassembled WGS sequence"/>
</dbReference>
<name>E3M626_CAERE</name>
<dbReference type="OMA" id="HNWHRTM"/>
<keyword evidence="2" id="KW-1185">Reference proteome</keyword>